<feature type="transmembrane region" description="Helical" evidence="1">
    <location>
        <begin position="152"/>
        <end position="172"/>
    </location>
</feature>
<keyword evidence="1" id="KW-1133">Transmembrane helix</keyword>
<keyword evidence="3" id="KW-1185">Reference proteome</keyword>
<organism evidence="2 3">
    <name type="scientific">Agromyces ramosus</name>
    <dbReference type="NCBI Taxonomy" id="33879"/>
    <lineage>
        <taxon>Bacteria</taxon>
        <taxon>Bacillati</taxon>
        <taxon>Actinomycetota</taxon>
        <taxon>Actinomycetes</taxon>
        <taxon>Micrococcales</taxon>
        <taxon>Microbacteriaceae</taxon>
        <taxon>Agromyces</taxon>
    </lineage>
</organism>
<dbReference type="RefSeq" id="WP_207221716.1">
    <property type="nucleotide sequence ID" value="NZ_SGWY01000001.1"/>
</dbReference>
<protein>
    <recommendedName>
        <fullName evidence="4">DUF2269 domain-containing protein</fullName>
    </recommendedName>
</protein>
<feature type="transmembrane region" description="Helical" evidence="1">
    <location>
        <begin position="107"/>
        <end position="132"/>
    </location>
</feature>
<gene>
    <name evidence="2" type="ORF">EV187_0622</name>
</gene>
<evidence type="ECO:0000313" key="2">
    <source>
        <dbReference type="EMBL" id="RZS68195.1"/>
    </source>
</evidence>
<dbReference type="AlphaFoldDB" id="A0A4Q7MIL9"/>
<name>A0A4Q7MIL9_9MICO</name>
<dbReference type="Proteomes" id="UP000293289">
    <property type="component" value="Unassembled WGS sequence"/>
</dbReference>
<reference evidence="2 3" key="1">
    <citation type="submission" date="2019-02" db="EMBL/GenBank/DDBJ databases">
        <title>Genomic Encyclopedia of Type Strains, Phase IV (KMG-IV): sequencing the most valuable type-strain genomes for metagenomic binning, comparative biology and taxonomic classification.</title>
        <authorList>
            <person name="Goeker M."/>
        </authorList>
    </citation>
    <scope>NUCLEOTIDE SEQUENCE [LARGE SCALE GENOMIC DNA]</scope>
    <source>
        <strain evidence="2 3">DSM 43045</strain>
    </source>
</reference>
<keyword evidence="1" id="KW-0812">Transmembrane</keyword>
<proteinExistence type="predicted"/>
<dbReference type="EMBL" id="SGWY01000001">
    <property type="protein sequence ID" value="RZS68195.1"/>
    <property type="molecule type" value="Genomic_DNA"/>
</dbReference>
<evidence type="ECO:0000313" key="3">
    <source>
        <dbReference type="Proteomes" id="UP000293289"/>
    </source>
</evidence>
<evidence type="ECO:0008006" key="4">
    <source>
        <dbReference type="Google" id="ProtNLM"/>
    </source>
</evidence>
<keyword evidence="1" id="KW-0472">Membrane</keyword>
<feature type="transmembrane region" description="Helical" evidence="1">
    <location>
        <begin position="69"/>
        <end position="95"/>
    </location>
</feature>
<feature type="transmembrane region" description="Helical" evidence="1">
    <location>
        <begin position="30"/>
        <end position="57"/>
    </location>
</feature>
<evidence type="ECO:0000256" key="1">
    <source>
        <dbReference type="SAM" id="Phobius"/>
    </source>
</evidence>
<comment type="caution">
    <text evidence="2">The sequence shown here is derived from an EMBL/GenBank/DDBJ whole genome shotgun (WGS) entry which is preliminary data.</text>
</comment>
<sequence>MTTSTTRTTPRPATGSRVIRMPLSARTRKLLLLVHIASAGVWLGLDLVLGILVFTVLTGDGTGAGAAAASLAAVATWPLVVAGLATLASGVLLGLGTKYGLVRYRWVLVKLVVNVVLVTLVVLVLWPGMVAVGEAGRAALADGTAPAMTATLVFPPVVSSTALLVAMALSVFKPWGRTRRVPRDE</sequence>
<accession>A0A4Q7MIL9</accession>